<dbReference type="InterPro" id="IPR036864">
    <property type="entry name" value="Zn2-C6_fun-type_DNA-bd_sf"/>
</dbReference>
<evidence type="ECO:0000313" key="2">
    <source>
        <dbReference type="EMBL" id="KAF3044268.1"/>
    </source>
</evidence>
<evidence type="ECO:0000256" key="1">
    <source>
        <dbReference type="SAM" id="MobiDB-lite"/>
    </source>
</evidence>
<dbReference type="Proteomes" id="UP000758155">
    <property type="component" value="Unassembled WGS sequence"/>
</dbReference>
<dbReference type="AlphaFoldDB" id="A0A9P4WXA0"/>
<name>A0A9P4WXA0_9PLEO</name>
<feature type="compositionally biased region" description="Polar residues" evidence="1">
    <location>
        <begin position="159"/>
        <end position="170"/>
    </location>
</feature>
<proteinExistence type="predicted"/>
<evidence type="ECO:0000313" key="3">
    <source>
        <dbReference type="Proteomes" id="UP000758155"/>
    </source>
</evidence>
<gene>
    <name evidence="2" type="ORF">E8E12_002006</name>
</gene>
<dbReference type="OrthoDB" id="3862662at2759"/>
<feature type="compositionally biased region" description="Polar residues" evidence="1">
    <location>
        <begin position="181"/>
        <end position="197"/>
    </location>
</feature>
<dbReference type="Gene3D" id="4.10.240.10">
    <property type="entry name" value="Zn(2)-C6 fungal-type DNA-binding domain"/>
    <property type="match status" value="1"/>
</dbReference>
<reference evidence="2" key="1">
    <citation type="submission" date="2019-04" db="EMBL/GenBank/DDBJ databases">
        <title>Sequencing of skin fungus with MAO and IRED activity.</title>
        <authorList>
            <person name="Marsaioli A.J."/>
            <person name="Bonatto J.M.C."/>
            <person name="Reis Junior O."/>
        </authorList>
    </citation>
    <scope>NUCLEOTIDE SEQUENCE</scope>
    <source>
        <strain evidence="2">28M1</strain>
    </source>
</reference>
<feature type="region of interest" description="Disordered" evidence="1">
    <location>
        <begin position="101"/>
        <end position="197"/>
    </location>
</feature>
<protein>
    <submittedName>
        <fullName evidence="2">Uncharacterized protein</fullName>
    </submittedName>
</protein>
<organism evidence="2 3">
    <name type="scientific">Didymella heteroderae</name>
    <dbReference type="NCBI Taxonomy" id="1769908"/>
    <lineage>
        <taxon>Eukaryota</taxon>
        <taxon>Fungi</taxon>
        <taxon>Dikarya</taxon>
        <taxon>Ascomycota</taxon>
        <taxon>Pezizomycotina</taxon>
        <taxon>Dothideomycetes</taxon>
        <taxon>Pleosporomycetidae</taxon>
        <taxon>Pleosporales</taxon>
        <taxon>Pleosporineae</taxon>
        <taxon>Didymellaceae</taxon>
        <taxon>Didymella</taxon>
    </lineage>
</organism>
<comment type="caution">
    <text evidence="2">The sequence shown here is derived from an EMBL/GenBank/DDBJ whole genome shotgun (WGS) entry which is preliminary data.</text>
</comment>
<dbReference type="GO" id="GO:0000981">
    <property type="term" value="F:DNA-binding transcription factor activity, RNA polymerase II-specific"/>
    <property type="evidence" value="ECO:0007669"/>
    <property type="project" value="InterPro"/>
</dbReference>
<dbReference type="EMBL" id="SWKV01000009">
    <property type="protein sequence ID" value="KAF3044268.1"/>
    <property type="molecule type" value="Genomic_DNA"/>
</dbReference>
<keyword evidence="3" id="KW-1185">Reference proteome</keyword>
<dbReference type="GO" id="GO:0008270">
    <property type="term" value="F:zinc ion binding"/>
    <property type="evidence" value="ECO:0007669"/>
    <property type="project" value="InterPro"/>
</dbReference>
<sequence length="197" mass="22005">MALNPIAPSCSQCRSASLICRYQEGGKRGLPIAYINSLERRLRETESALYATLLAHNEQDNIKASSFGLLKAPRELSKTERQDDWKRLPLQTPEQLNSWFQEKRQQAVPSEPQLPHIPFPGVPSLQPVDSNPSEDPRMALPLPHTPASDNIHSPVYPESASSNLSRNVTEQLRGIEPPQAPNTSAAPFNSTSWHNYF</sequence>
<accession>A0A9P4WXA0</accession>